<dbReference type="PROSITE" id="PS50113">
    <property type="entry name" value="PAC"/>
    <property type="match status" value="2"/>
</dbReference>
<evidence type="ECO:0000313" key="7">
    <source>
        <dbReference type="Proteomes" id="UP000231658"/>
    </source>
</evidence>
<dbReference type="AlphaFoldDB" id="A0A1C3RDL6"/>
<dbReference type="STRING" id="1867952.MTBPR1_10585"/>
<dbReference type="PROSITE" id="PS50883">
    <property type="entry name" value="EAL"/>
    <property type="match status" value="1"/>
</dbReference>
<evidence type="ECO:0000259" key="2">
    <source>
        <dbReference type="PROSITE" id="PS50112"/>
    </source>
</evidence>
<dbReference type="EMBL" id="FLYE01000001">
    <property type="protein sequence ID" value="SCA55338.1"/>
    <property type="molecule type" value="Genomic_DNA"/>
</dbReference>
<organism evidence="6 7">
    <name type="scientific">Candidatus Terasakiella magnetica</name>
    <dbReference type="NCBI Taxonomy" id="1867952"/>
    <lineage>
        <taxon>Bacteria</taxon>
        <taxon>Pseudomonadati</taxon>
        <taxon>Pseudomonadota</taxon>
        <taxon>Alphaproteobacteria</taxon>
        <taxon>Rhodospirillales</taxon>
        <taxon>Terasakiellaceae</taxon>
        <taxon>Terasakiella</taxon>
    </lineage>
</organism>
<dbReference type="SUPFAM" id="SSF55785">
    <property type="entry name" value="PYP-like sensor domain (PAS domain)"/>
    <property type="match status" value="2"/>
</dbReference>
<reference evidence="6 7" key="1">
    <citation type="submission" date="2016-07" db="EMBL/GenBank/DDBJ databases">
        <authorList>
            <person name="Lefevre C.T."/>
        </authorList>
    </citation>
    <scope>NUCLEOTIDE SEQUENCE [LARGE SCALE GENOMIC DNA]</scope>
    <source>
        <strain evidence="6">PR1</strain>
    </source>
</reference>
<dbReference type="RefSeq" id="WP_069186021.1">
    <property type="nucleotide sequence ID" value="NZ_FLYE01000001.1"/>
</dbReference>
<dbReference type="CDD" id="cd01949">
    <property type="entry name" value="GGDEF"/>
    <property type="match status" value="1"/>
</dbReference>
<dbReference type="InterPro" id="IPR035919">
    <property type="entry name" value="EAL_sf"/>
</dbReference>
<dbReference type="Pfam" id="PF00990">
    <property type="entry name" value="GGDEF"/>
    <property type="match status" value="1"/>
</dbReference>
<protein>
    <submittedName>
        <fullName evidence="6">PAS/PAC sensor-containing diguanylate cyclase</fullName>
    </submittedName>
</protein>
<evidence type="ECO:0000313" key="6">
    <source>
        <dbReference type="EMBL" id="SCA55338.1"/>
    </source>
</evidence>
<dbReference type="PANTHER" id="PTHR44757">
    <property type="entry name" value="DIGUANYLATE CYCLASE DGCP"/>
    <property type="match status" value="1"/>
</dbReference>
<feature type="domain" description="PAC" evidence="3">
    <location>
        <begin position="249"/>
        <end position="301"/>
    </location>
</feature>
<feature type="domain" description="GGDEF" evidence="5">
    <location>
        <begin position="333"/>
        <end position="466"/>
    </location>
</feature>
<dbReference type="InterPro" id="IPR035965">
    <property type="entry name" value="PAS-like_dom_sf"/>
</dbReference>
<dbReference type="FunFam" id="3.20.20.450:FF:000001">
    <property type="entry name" value="Cyclic di-GMP phosphodiesterase yahA"/>
    <property type="match status" value="1"/>
</dbReference>
<dbReference type="PANTHER" id="PTHR44757:SF2">
    <property type="entry name" value="BIOFILM ARCHITECTURE MAINTENANCE PROTEIN MBAA"/>
    <property type="match status" value="1"/>
</dbReference>
<dbReference type="Proteomes" id="UP000231658">
    <property type="component" value="Unassembled WGS sequence"/>
</dbReference>
<dbReference type="PROSITE" id="PS50112">
    <property type="entry name" value="PAS"/>
    <property type="match status" value="2"/>
</dbReference>
<dbReference type="GO" id="GO:0071111">
    <property type="term" value="F:cyclic-guanylate-specific phosphodiesterase activity"/>
    <property type="evidence" value="ECO:0007669"/>
    <property type="project" value="UniProtKB-EC"/>
</dbReference>
<dbReference type="PROSITE" id="PS50887">
    <property type="entry name" value="GGDEF"/>
    <property type="match status" value="1"/>
</dbReference>
<feature type="domain" description="PAC" evidence="3">
    <location>
        <begin position="106"/>
        <end position="158"/>
    </location>
</feature>
<dbReference type="SMART" id="SM00267">
    <property type="entry name" value="GGDEF"/>
    <property type="match status" value="1"/>
</dbReference>
<sequence length="730" mass="82430">MTNLPEIEILDQKNKGAGILSQVVESTPVPTFVIDKDHRVIHWNAACEKVTGVSAEEMLGTQKAWHPFYPEERPTMADLVLEDQEKGIEEHYKGKYHKSEIIDGAWEAEDFFPHFPDGGKWLSFTAALLKDDNGEIIGAVETLRDITREKRSEASLKKNQKILSEVVDGCPVPMFVLNDEHVVTHWNKACESIIGTKAEDIVGTKDQWKAFYDKERPVLADLAMEHKYSELSEYYKGIWAASPLIADGWEATDYFPNFKPGPKWLYFTAAPLHSDDGSVIGAVETLQDVSNQKQYEAKLEFQANHDALTGLANRNLLTDRLKQAIAHAGRDNRLLSLLFIDLDNFKTINDTLGHNVGDQLICETGRKISNTVRSGDTVARLGGDEFVVLLFAPESEDHVTDIVQRLTEEVATSYCHEGQDLHVGCSVGVAMYPQDGTDVDTLMKNADSAMYLAKATEKGSFCFFTQDLTERAMRRLQIENDLHKAIDRQEFELVYQPIFELATGKIIAAEALLRWHHPEQGVINPVDFIHIAEETSMIVDIGEWVLREAAKEAMHWHEEIGKTLRISINVSARQFRNHEIHEALARVYSEIGQPGFNIELELTENLVMRNPEKAEDSLDLLRDMGVHLAMDDFGTGYSSLAYLRRFPFDMIKIDKAFVDDLGRNKEAEAIVRAMLELGRALGLRMLAEGVETELQRAFLAREGCDEVQGFLFSRPCSVEKFRQMLIEDKG</sequence>
<dbReference type="InterPro" id="IPR013656">
    <property type="entry name" value="PAS_4"/>
</dbReference>
<evidence type="ECO:0000256" key="1">
    <source>
        <dbReference type="ARBA" id="ARBA00051114"/>
    </source>
</evidence>
<dbReference type="InterPro" id="IPR052155">
    <property type="entry name" value="Biofilm_reg_signaling"/>
</dbReference>
<comment type="catalytic activity">
    <reaction evidence="1">
        <text>3',3'-c-di-GMP + H2O = 5'-phosphoguanylyl(3'-&gt;5')guanosine + H(+)</text>
        <dbReference type="Rhea" id="RHEA:24902"/>
        <dbReference type="ChEBI" id="CHEBI:15377"/>
        <dbReference type="ChEBI" id="CHEBI:15378"/>
        <dbReference type="ChEBI" id="CHEBI:58754"/>
        <dbReference type="ChEBI" id="CHEBI:58805"/>
        <dbReference type="EC" id="3.1.4.52"/>
    </reaction>
    <physiologicalReaction direction="left-to-right" evidence="1">
        <dbReference type="Rhea" id="RHEA:24903"/>
    </physiologicalReaction>
</comment>
<dbReference type="InterPro" id="IPR043128">
    <property type="entry name" value="Rev_trsase/Diguanyl_cyclase"/>
</dbReference>
<evidence type="ECO:0000259" key="3">
    <source>
        <dbReference type="PROSITE" id="PS50113"/>
    </source>
</evidence>
<dbReference type="FunFam" id="3.30.70.270:FF:000001">
    <property type="entry name" value="Diguanylate cyclase domain protein"/>
    <property type="match status" value="1"/>
</dbReference>
<evidence type="ECO:0000259" key="5">
    <source>
        <dbReference type="PROSITE" id="PS50887"/>
    </source>
</evidence>
<dbReference type="SMART" id="SM00091">
    <property type="entry name" value="PAS"/>
    <property type="match status" value="2"/>
</dbReference>
<name>A0A1C3RDL6_9PROT</name>
<accession>A0A1C3RDL6</accession>
<dbReference type="InterPro" id="IPR000014">
    <property type="entry name" value="PAS"/>
</dbReference>
<dbReference type="Pfam" id="PF08448">
    <property type="entry name" value="PAS_4"/>
    <property type="match status" value="2"/>
</dbReference>
<dbReference type="Pfam" id="PF00563">
    <property type="entry name" value="EAL"/>
    <property type="match status" value="1"/>
</dbReference>
<dbReference type="InterPro" id="IPR029787">
    <property type="entry name" value="Nucleotide_cyclase"/>
</dbReference>
<evidence type="ECO:0000259" key="4">
    <source>
        <dbReference type="PROSITE" id="PS50883"/>
    </source>
</evidence>
<dbReference type="CDD" id="cd00130">
    <property type="entry name" value="PAS"/>
    <property type="match status" value="1"/>
</dbReference>
<feature type="domain" description="PAS" evidence="2">
    <location>
        <begin position="20"/>
        <end position="87"/>
    </location>
</feature>
<dbReference type="NCBIfam" id="TIGR00229">
    <property type="entry name" value="sensory_box"/>
    <property type="match status" value="1"/>
</dbReference>
<dbReference type="NCBIfam" id="TIGR00254">
    <property type="entry name" value="GGDEF"/>
    <property type="match status" value="1"/>
</dbReference>
<gene>
    <name evidence="6" type="ORF">MTBPR1_10585</name>
</gene>
<dbReference type="SMART" id="SM00052">
    <property type="entry name" value="EAL"/>
    <property type="match status" value="1"/>
</dbReference>
<dbReference type="OrthoDB" id="9814202at2"/>
<dbReference type="Gene3D" id="3.30.70.270">
    <property type="match status" value="1"/>
</dbReference>
<dbReference type="SUPFAM" id="SSF141868">
    <property type="entry name" value="EAL domain-like"/>
    <property type="match status" value="1"/>
</dbReference>
<feature type="domain" description="EAL" evidence="4">
    <location>
        <begin position="475"/>
        <end position="729"/>
    </location>
</feature>
<proteinExistence type="predicted"/>
<dbReference type="Gene3D" id="3.30.450.20">
    <property type="entry name" value="PAS domain"/>
    <property type="match status" value="2"/>
</dbReference>
<keyword evidence="7" id="KW-1185">Reference proteome</keyword>
<dbReference type="GO" id="GO:0071732">
    <property type="term" value="P:cellular response to nitric oxide"/>
    <property type="evidence" value="ECO:0007669"/>
    <property type="project" value="UniProtKB-ARBA"/>
</dbReference>
<dbReference type="CDD" id="cd01948">
    <property type="entry name" value="EAL"/>
    <property type="match status" value="1"/>
</dbReference>
<feature type="domain" description="PAS" evidence="2">
    <location>
        <begin position="159"/>
        <end position="203"/>
    </location>
</feature>
<dbReference type="InterPro" id="IPR000700">
    <property type="entry name" value="PAS-assoc_C"/>
</dbReference>
<dbReference type="Gene3D" id="3.20.20.450">
    <property type="entry name" value="EAL domain"/>
    <property type="match status" value="1"/>
</dbReference>
<dbReference type="InterPro" id="IPR001633">
    <property type="entry name" value="EAL_dom"/>
</dbReference>
<dbReference type="InterPro" id="IPR000160">
    <property type="entry name" value="GGDEF_dom"/>
</dbReference>
<dbReference type="SUPFAM" id="SSF55073">
    <property type="entry name" value="Nucleotide cyclase"/>
    <property type="match status" value="1"/>
</dbReference>